<feature type="chain" id="PRO_5046633979" evidence="1">
    <location>
        <begin position="31"/>
        <end position="192"/>
    </location>
</feature>
<keyword evidence="3" id="KW-1185">Reference proteome</keyword>
<organism evidence="2 3">
    <name type="scientific">Falsiroseomonas tokyonensis</name>
    <dbReference type="NCBI Taxonomy" id="430521"/>
    <lineage>
        <taxon>Bacteria</taxon>
        <taxon>Pseudomonadati</taxon>
        <taxon>Pseudomonadota</taxon>
        <taxon>Alphaproteobacteria</taxon>
        <taxon>Acetobacterales</taxon>
        <taxon>Roseomonadaceae</taxon>
        <taxon>Falsiroseomonas</taxon>
    </lineage>
</organism>
<dbReference type="EMBL" id="JBHRSB010000010">
    <property type="protein sequence ID" value="MFC3003291.1"/>
    <property type="molecule type" value="Genomic_DNA"/>
</dbReference>
<evidence type="ECO:0000313" key="2">
    <source>
        <dbReference type="EMBL" id="MFC3003291.1"/>
    </source>
</evidence>
<reference evidence="3" key="1">
    <citation type="journal article" date="2019" name="Int. J. Syst. Evol. Microbiol.">
        <title>The Global Catalogue of Microorganisms (GCM) 10K type strain sequencing project: providing services to taxonomists for standard genome sequencing and annotation.</title>
        <authorList>
            <consortium name="The Broad Institute Genomics Platform"/>
            <consortium name="The Broad Institute Genome Sequencing Center for Infectious Disease"/>
            <person name="Wu L."/>
            <person name="Ma J."/>
        </authorList>
    </citation>
    <scope>NUCLEOTIDE SEQUENCE [LARGE SCALE GENOMIC DNA]</scope>
    <source>
        <strain evidence="3">CGMCC 1.16855</strain>
    </source>
</reference>
<comment type="caution">
    <text evidence="2">The sequence shown here is derived from an EMBL/GenBank/DDBJ whole genome shotgun (WGS) entry which is preliminary data.</text>
</comment>
<protein>
    <submittedName>
        <fullName evidence="2">Uncharacterized protein</fullName>
    </submittedName>
</protein>
<dbReference type="Proteomes" id="UP001595420">
    <property type="component" value="Unassembled WGS sequence"/>
</dbReference>
<evidence type="ECO:0000313" key="3">
    <source>
        <dbReference type="Proteomes" id="UP001595420"/>
    </source>
</evidence>
<feature type="signal peptide" evidence="1">
    <location>
        <begin position="1"/>
        <end position="30"/>
    </location>
</feature>
<proteinExistence type="predicted"/>
<keyword evidence="1" id="KW-0732">Signal</keyword>
<gene>
    <name evidence="2" type="ORF">ACFOD3_25575</name>
</gene>
<name>A0ABV7C2A2_9PROT</name>
<evidence type="ECO:0000256" key="1">
    <source>
        <dbReference type="SAM" id="SignalP"/>
    </source>
</evidence>
<accession>A0ABV7C2A2</accession>
<sequence length="192" mass="20746">MMRRQAGWDMAMRVAMVAAALCALAGVAAAKSAPETAAALSVSPPAGYEVRPLPPRPPYATIFGVRRPSDRDTGCQVSFAEDPATASLSQAQLNEAVQNPVWRDTAIRAMSPIYDIQHQETYRQGDLVGLLLEGMIRPREGLPARAQEIRTLFVILQTPRGRTSTVCVGEVADFATRRAEFLTVAQGATPPR</sequence>